<reference evidence="1" key="1">
    <citation type="submission" date="2022-06" db="EMBL/GenBank/DDBJ databases">
        <title>Phylogenomic reconstructions and comparative analyses of Kickxellomycotina fungi.</title>
        <authorList>
            <person name="Reynolds N.K."/>
            <person name="Stajich J.E."/>
            <person name="Barry K."/>
            <person name="Grigoriev I.V."/>
            <person name="Crous P."/>
            <person name="Smith M.E."/>
        </authorList>
    </citation>
    <scope>NUCLEOTIDE SEQUENCE</scope>
    <source>
        <strain evidence="1">RSA 2271</strain>
    </source>
</reference>
<evidence type="ECO:0000313" key="2">
    <source>
        <dbReference type="Proteomes" id="UP001145114"/>
    </source>
</evidence>
<protein>
    <submittedName>
        <fullName evidence="1">Uncharacterized protein</fullName>
    </submittedName>
</protein>
<proteinExistence type="predicted"/>
<evidence type="ECO:0000313" key="1">
    <source>
        <dbReference type="EMBL" id="KAJ1672635.1"/>
    </source>
</evidence>
<keyword evidence="2" id="KW-1185">Reference proteome</keyword>
<dbReference type="Proteomes" id="UP001145114">
    <property type="component" value="Unassembled WGS sequence"/>
</dbReference>
<organism evidence="1 2">
    <name type="scientific">Spiromyces aspiralis</name>
    <dbReference type="NCBI Taxonomy" id="68401"/>
    <lineage>
        <taxon>Eukaryota</taxon>
        <taxon>Fungi</taxon>
        <taxon>Fungi incertae sedis</taxon>
        <taxon>Zoopagomycota</taxon>
        <taxon>Kickxellomycotina</taxon>
        <taxon>Kickxellomycetes</taxon>
        <taxon>Kickxellales</taxon>
        <taxon>Kickxellaceae</taxon>
        <taxon>Spiromyces</taxon>
    </lineage>
</organism>
<accession>A0ACC1H8A9</accession>
<sequence>MAINYWNKTRALLDEIRGVRRRTPVTLSYNEGAPAPLVVRVLFFSIKMATRFHVRFWLRSPPTQAESSDLNSLFSKHTQWDVEQVYGNISISSLTARVTSSIGSHSVGSPDAEHKLLSIYDAIHSWVDRPCT</sequence>
<name>A0ACC1H8A9_9FUNG</name>
<comment type="caution">
    <text evidence="1">The sequence shown here is derived from an EMBL/GenBank/DDBJ whole genome shotgun (WGS) entry which is preliminary data.</text>
</comment>
<dbReference type="EMBL" id="JAMZIH010008064">
    <property type="protein sequence ID" value="KAJ1672635.1"/>
    <property type="molecule type" value="Genomic_DNA"/>
</dbReference>
<gene>
    <name evidence="1" type="ORF">EV182_006799</name>
</gene>